<organism evidence="1 2">
    <name type="scientific">Psophocarpus tetragonolobus</name>
    <name type="common">Winged bean</name>
    <name type="synonym">Dolichos tetragonolobus</name>
    <dbReference type="NCBI Taxonomy" id="3891"/>
    <lineage>
        <taxon>Eukaryota</taxon>
        <taxon>Viridiplantae</taxon>
        <taxon>Streptophyta</taxon>
        <taxon>Embryophyta</taxon>
        <taxon>Tracheophyta</taxon>
        <taxon>Spermatophyta</taxon>
        <taxon>Magnoliopsida</taxon>
        <taxon>eudicotyledons</taxon>
        <taxon>Gunneridae</taxon>
        <taxon>Pentapetalae</taxon>
        <taxon>rosids</taxon>
        <taxon>fabids</taxon>
        <taxon>Fabales</taxon>
        <taxon>Fabaceae</taxon>
        <taxon>Papilionoideae</taxon>
        <taxon>50 kb inversion clade</taxon>
        <taxon>NPAAA clade</taxon>
        <taxon>indigoferoid/millettioid clade</taxon>
        <taxon>Phaseoleae</taxon>
        <taxon>Psophocarpus</taxon>
    </lineage>
</organism>
<gene>
    <name evidence="1" type="ORF">VNO78_21241</name>
</gene>
<reference evidence="1 2" key="1">
    <citation type="submission" date="2024-01" db="EMBL/GenBank/DDBJ databases">
        <title>The genomes of 5 underutilized Papilionoideae crops provide insights into root nodulation and disease resistanc.</title>
        <authorList>
            <person name="Jiang F."/>
        </authorList>
    </citation>
    <scope>NUCLEOTIDE SEQUENCE [LARGE SCALE GENOMIC DNA]</scope>
    <source>
        <strain evidence="1">DUOXIRENSHENG_FW03</strain>
        <tissue evidence="1">Leaves</tissue>
    </source>
</reference>
<evidence type="ECO:0000313" key="2">
    <source>
        <dbReference type="Proteomes" id="UP001386955"/>
    </source>
</evidence>
<accession>A0AAN9SEW4</accession>
<protein>
    <submittedName>
        <fullName evidence="1">Uncharacterized protein</fullName>
    </submittedName>
</protein>
<evidence type="ECO:0000313" key="1">
    <source>
        <dbReference type="EMBL" id="KAK7392793.1"/>
    </source>
</evidence>
<keyword evidence="2" id="KW-1185">Reference proteome</keyword>
<sequence>MFLNGICGSFEVHFICQNFPFLNHTADTSATQRSNLRYTIIFKRTRSILHFGNSKVLITTHSSFLISHIPSSNSSQ</sequence>
<dbReference type="Proteomes" id="UP001386955">
    <property type="component" value="Unassembled WGS sequence"/>
</dbReference>
<proteinExistence type="predicted"/>
<dbReference type="AlphaFoldDB" id="A0AAN9SEW4"/>
<comment type="caution">
    <text evidence="1">The sequence shown here is derived from an EMBL/GenBank/DDBJ whole genome shotgun (WGS) entry which is preliminary data.</text>
</comment>
<name>A0AAN9SEW4_PSOTE</name>
<dbReference type="EMBL" id="JAYMYS010000005">
    <property type="protein sequence ID" value="KAK7392793.1"/>
    <property type="molecule type" value="Genomic_DNA"/>
</dbReference>